<evidence type="ECO:0000256" key="1">
    <source>
        <dbReference type="SAM" id="MobiDB-lite"/>
    </source>
</evidence>
<dbReference type="GO" id="GO:0031929">
    <property type="term" value="P:TOR signaling"/>
    <property type="evidence" value="ECO:0007669"/>
    <property type="project" value="InterPro"/>
</dbReference>
<comment type="caution">
    <text evidence="2">The sequence shown here is derived from an EMBL/GenBank/DDBJ whole genome shotgun (WGS) entry which is preliminary data.</text>
</comment>
<dbReference type="Proteomes" id="UP000253551">
    <property type="component" value="Unassembled WGS sequence"/>
</dbReference>
<dbReference type="PANTHER" id="PTHR22794:SF2">
    <property type="entry name" value="THAP DOMAIN-CONTAINING PROTEIN 11"/>
    <property type="match status" value="1"/>
</dbReference>
<dbReference type="AlphaFoldDB" id="A0A367KMT6"/>
<proteinExistence type="predicted"/>
<dbReference type="STRING" id="4846.A0A367KMT6"/>
<evidence type="ECO:0000313" key="2">
    <source>
        <dbReference type="EMBL" id="RCI03469.1"/>
    </source>
</evidence>
<reference evidence="2 3" key="1">
    <citation type="journal article" date="2018" name="G3 (Bethesda)">
        <title>Phylogenetic and Phylogenomic Definition of Rhizopus Species.</title>
        <authorList>
            <person name="Gryganskyi A.P."/>
            <person name="Golan J."/>
            <person name="Dolatabadi S."/>
            <person name="Mondo S."/>
            <person name="Robb S."/>
            <person name="Idnurm A."/>
            <person name="Muszewska A."/>
            <person name="Steczkiewicz K."/>
            <person name="Masonjones S."/>
            <person name="Liao H.L."/>
            <person name="Gajdeczka M.T."/>
            <person name="Anike F."/>
            <person name="Vuek A."/>
            <person name="Anishchenko I.M."/>
            <person name="Voigt K."/>
            <person name="de Hoog G.S."/>
            <person name="Smith M.E."/>
            <person name="Heitman J."/>
            <person name="Vilgalys R."/>
            <person name="Stajich J.E."/>
        </authorList>
    </citation>
    <scope>NUCLEOTIDE SEQUENCE [LARGE SCALE GENOMIC DNA]</scope>
    <source>
        <strain evidence="2 3">LSU 92-RS-03</strain>
    </source>
</reference>
<feature type="compositionally biased region" description="Acidic residues" evidence="1">
    <location>
        <begin position="82"/>
        <end position="94"/>
    </location>
</feature>
<sequence length="215" mass="24867">MGEHKKTTKKFAVGEIAPSPSTSTGKKSNTNTSRHHVKRRSNSRAHVSKLAPTGKAEEKPMKRSHSNKSLTRLTITAREEEERVVEEEEEEEEEKSPLRSQFVESGKLRTQQKLLLQREQSSIQDENSPSHPKNMIRLTREIEKMGKEYRCVRKYQDPMMDSLMRCQQLSQPSTQSFMVEQRKQAVFRNIIEATATTSTDNRWSTFLERLVYGPT</sequence>
<name>A0A367KMT6_RHIST</name>
<accession>A0A367KMT6</accession>
<feature type="compositionally biased region" description="Basic residues" evidence="1">
    <location>
        <begin position="33"/>
        <end position="47"/>
    </location>
</feature>
<dbReference type="Pfam" id="PF10452">
    <property type="entry name" value="TCO89"/>
    <property type="match status" value="1"/>
</dbReference>
<dbReference type="InterPro" id="IPR018857">
    <property type="entry name" value="TORC1_cplx_su_TCO89"/>
</dbReference>
<keyword evidence="3" id="KW-1185">Reference proteome</keyword>
<dbReference type="PANTHER" id="PTHR22794">
    <property type="entry name" value="THAP DOMAIN PROTEIN 11"/>
    <property type="match status" value="1"/>
</dbReference>
<feature type="region of interest" description="Disordered" evidence="1">
    <location>
        <begin position="1"/>
        <end position="106"/>
    </location>
</feature>
<dbReference type="OrthoDB" id="5430106at2759"/>
<feature type="compositionally biased region" description="Low complexity" evidence="1">
    <location>
        <begin position="18"/>
        <end position="32"/>
    </location>
</feature>
<dbReference type="EMBL" id="PJQM01001005">
    <property type="protein sequence ID" value="RCI03469.1"/>
    <property type="molecule type" value="Genomic_DNA"/>
</dbReference>
<protein>
    <submittedName>
        <fullName evidence="2">Uncharacterized protein</fullName>
    </submittedName>
</protein>
<organism evidence="2 3">
    <name type="scientific">Rhizopus stolonifer</name>
    <name type="common">Rhizopus nigricans</name>
    <dbReference type="NCBI Taxonomy" id="4846"/>
    <lineage>
        <taxon>Eukaryota</taxon>
        <taxon>Fungi</taxon>
        <taxon>Fungi incertae sedis</taxon>
        <taxon>Mucoromycota</taxon>
        <taxon>Mucoromycotina</taxon>
        <taxon>Mucoromycetes</taxon>
        <taxon>Mucorales</taxon>
        <taxon>Mucorineae</taxon>
        <taxon>Rhizopodaceae</taxon>
        <taxon>Rhizopus</taxon>
    </lineage>
</organism>
<gene>
    <name evidence="2" type="ORF">CU098_011439</name>
</gene>
<dbReference type="GO" id="GO:0031931">
    <property type="term" value="C:TORC1 complex"/>
    <property type="evidence" value="ECO:0007669"/>
    <property type="project" value="InterPro"/>
</dbReference>
<dbReference type="GO" id="GO:0000329">
    <property type="term" value="C:fungal-type vacuole membrane"/>
    <property type="evidence" value="ECO:0007669"/>
    <property type="project" value="TreeGrafter"/>
</dbReference>
<evidence type="ECO:0000313" key="3">
    <source>
        <dbReference type="Proteomes" id="UP000253551"/>
    </source>
</evidence>